<keyword evidence="3" id="KW-1185">Reference proteome</keyword>
<dbReference type="InterPro" id="IPR002190">
    <property type="entry name" value="MHD_dom"/>
</dbReference>
<protein>
    <recommendedName>
        <fullName evidence="1">MAGE domain-containing protein</fullName>
    </recommendedName>
</protein>
<feature type="domain" description="MAGE" evidence="1">
    <location>
        <begin position="1"/>
        <end position="145"/>
    </location>
</feature>
<evidence type="ECO:0000313" key="2">
    <source>
        <dbReference type="EMBL" id="MXQ98171.1"/>
    </source>
</evidence>
<organism evidence="2 3">
    <name type="scientific">Bos mutus</name>
    <name type="common">wild yak</name>
    <dbReference type="NCBI Taxonomy" id="72004"/>
    <lineage>
        <taxon>Eukaryota</taxon>
        <taxon>Metazoa</taxon>
        <taxon>Chordata</taxon>
        <taxon>Craniata</taxon>
        <taxon>Vertebrata</taxon>
        <taxon>Euteleostomi</taxon>
        <taxon>Mammalia</taxon>
        <taxon>Eutheria</taxon>
        <taxon>Laurasiatheria</taxon>
        <taxon>Artiodactyla</taxon>
        <taxon>Ruminantia</taxon>
        <taxon>Pecora</taxon>
        <taxon>Bovidae</taxon>
        <taxon>Bovinae</taxon>
        <taxon>Bos</taxon>
    </lineage>
</organism>
<dbReference type="InterPro" id="IPR037445">
    <property type="entry name" value="MAGE"/>
</dbReference>
<sequence length="156" mass="17732">MLKKVLRDNQEHFLEVFSQASESLQLVCGVEVKEVDPREHTYIMVPTLGLTCDAMQSGGQGLPKAGLLILIMWNGDWAPEEVFWGALSKIGLCVGSEHCVFGEPRELLTQVWVQEGYLEYRKVPDSHPAHYKFLWGPQDYAETSKWHFCSESNKGF</sequence>
<dbReference type="GO" id="GO:0005634">
    <property type="term" value="C:nucleus"/>
    <property type="evidence" value="ECO:0007669"/>
    <property type="project" value="TreeGrafter"/>
</dbReference>
<dbReference type="PANTHER" id="PTHR11736:SF81">
    <property type="entry name" value="MAGE DOMAIN-CONTAINING PROTEIN"/>
    <property type="match status" value="1"/>
</dbReference>
<dbReference type="Gene3D" id="1.10.10.1210">
    <property type="entry name" value="MAGE homology domain, winged helix WH2 motif"/>
    <property type="match status" value="1"/>
</dbReference>
<proteinExistence type="predicted"/>
<gene>
    <name evidence="2" type="ORF">E5288_WYG020460</name>
</gene>
<dbReference type="InterPro" id="IPR041899">
    <property type="entry name" value="MAGE_WH2"/>
</dbReference>
<comment type="caution">
    <text evidence="2">The sequence shown here is derived from an EMBL/GenBank/DDBJ whole genome shotgun (WGS) entry which is preliminary data.</text>
</comment>
<dbReference type="SMART" id="SM01373">
    <property type="entry name" value="MAGE"/>
    <property type="match status" value="1"/>
</dbReference>
<evidence type="ECO:0000313" key="3">
    <source>
        <dbReference type="Proteomes" id="UP000322234"/>
    </source>
</evidence>
<reference evidence="2" key="1">
    <citation type="submission" date="2019-10" db="EMBL/GenBank/DDBJ databases">
        <title>The sequence and de novo assembly of the wild yak genome.</title>
        <authorList>
            <person name="Liu Y."/>
        </authorList>
    </citation>
    <scope>NUCLEOTIDE SEQUENCE [LARGE SCALE GENOMIC DNA]</scope>
    <source>
        <strain evidence="2">WY2019</strain>
    </source>
</reference>
<dbReference type="GO" id="GO:0000122">
    <property type="term" value="P:negative regulation of transcription by RNA polymerase II"/>
    <property type="evidence" value="ECO:0007669"/>
    <property type="project" value="TreeGrafter"/>
</dbReference>
<dbReference type="Proteomes" id="UP000322234">
    <property type="component" value="Unassembled WGS sequence"/>
</dbReference>
<dbReference type="PROSITE" id="PS50838">
    <property type="entry name" value="MAGE"/>
    <property type="match status" value="1"/>
</dbReference>
<accession>A0A6B0S8I0</accession>
<evidence type="ECO:0000259" key="1">
    <source>
        <dbReference type="PROSITE" id="PS50838"/>
    </source>
</evidence>
<dbReference type="Gene3D" id="1.10.10.1200">
    <property type="entry name" value="MAGE homology domain, winged helix WH1 motif"/>
    <property type="match status" value="1"/>
</dbReference>
<name>A0A6B0S8I0_9CETA</name>
<dbReference type="FunFam" id="1.10.10.1210:FF:000001">
    <property type="entry name" value="melanoma-associated antigen D1"/>
    <property type="match status" value="1"/>
</dbReference>
<dbReference type="AlphaFoldDB" id="A0A6B0S8I0"/>
<dbReference type="InterPro" id="IPR041898">
    <property type="entry name" value="MAGE_WH1"/>
</dbReference>
<dbReference type="PANTHER" id="PTHR11736">
    <property type="entry name" value="MELANOMA-ASSOCIATED ANTIGEN MAGE ANTIGEN"/>
    <property type="match status" value="1"/>
</dbReference>
<dbReference type="EMBL" id="VBQZ03000221">
    <property type="protein sequence ID" value="MXQ98171.1"/>
    <property type="molecule type" value="Genomic_DNA"/>
</dbReference>